<gene>
    <name evidence="2" type="ORF">MOTC310_28735</name>
</gene>
<dbReference type="GO" id="GO:0016740">
    <property type="term" value="F:transferase activity"/>
    <property type="evidence" value="ECO:0007669"/>
    <property type="project" value="UniProtKB-KW"/>
</dbReference>
<organism evidence="2 3">
    <name type="scientific">Methylobacterium oryzae</name>
    <dbReference type="NCBI Taxonomy" id="334852"/>
    <lineage>
        <taxon>Bacteria</taxon>
        <taxon>Pseudomonadati</taxon>
        <taxon>Pseudomonadota</taxon>
        <taxon>Alphaproteobacteria</taxon>
        <taxon>Hyphomicrobiales</taxon>
        <taxon>Methylobacteriaceae</taxon>
        <taxon>Methylobacterium</taxon>
    </lineage>
</organism>
<feature type="domain" description="Glycosyltransferase subfamily 4-like N-terminal" evidence="1">
    <location>
        <begin position="59"/>
        <end position="208"/>
    </location>
</feature>
<dbReference type="InterPro" id="IPR028098">
    <property type="entry name" value="Glyco_trans_4-like_N"/>
</dbReference>
<evidence type="ECO:0000313" key="3">
    <source>
        <dbReference type="Proteomes" id="UP001355206"/>
    </source>
</evidence>
<dbReference type="Proteomes" id="UP001355206">
    <property type="component" value="Unassembled WGS sequence"/>
</dbReference>
<comment type="caution">
    <text evidence="2">The sequence shown here is derived from an EMBL/GenBank/DDBJ whole genome shotgun (WGS) entry which is preliminary data.</text>
</comment>
<protein>
    <submittedName>
        <fullName evidence="2">Glucosyl transferase</fullName>
    </submittedName>
</protein>
<sequence length="424" mass="46482">MTGPLAEGLDPVAAFAPAPVAPAPALGVSANTSANTSASTSAAARGRRVAFFGHDRAEPTVRKRIDAIREAGWSVIVYAFERDRPGGVPAEAPVADDIVPLGLTVDRNYARRLPRLAVGIVRALRRRRDLRAADVIYVRNLDMALVAWTSARLAGSRARLVYEVLDIQRLMVRPDAPGRVARAIERWLLGRSDLLVVSAPDFIDRYFRPVQGFAGAWHLLENKVMGHRLGEVATRLDRTRTAEPPWVIGWFGTLRCRRSLTILAAIADALGDSVRIVLAGRLSEEDISPRTLADTLDGRANMSFRGPYANPRDLPEIYSGIHFSWAVDYLDDGLNSDWLLPNRLYEGGLCGALTLARASTATGRYTVAERLGWAFPEPLAESVTAFLRTLTPAAYAERHAGLLDRDLATFVDVDGMRDLLLRLD</sequence>
<dbReference type="EMBL" id="MLCA01000015">
    <property type="protein sequence ID" value="MEE7494190.1"/>
    <property type="molecule type" value="Genomic_DNA"/>
</dbReference>
<name>A0ABU7TWW6_9HYPH</name>
<evidence type="ECO:0000259" key="1">
    <source>
        <dbReference type="Pfam" id="PF13579"/>
    </source>
</evidence>
<evidence type="ECO:0000313" key="2">
    <source>
        <dbReference type="EMBL" id="MEE7494190.1"/>
    </source>
</evidence>
<proteinExistence type="predicted"/>
<dbReference type="Gene3D" id="3.40.50.2000">
    <property type="entry name" value="Glycogen Phosphorylase B"/>
    <property type="match status" value="1"/>
</dbReference>
<keyword evidence="2" id="KW-0808">Transferase</keyword>
<dbReference type="Pfam" id="PF13579">
    <property type="entry name" value="Glyco_trans_4_4"/>
    <property type="match status" value="1"/>
</dbReference>
<reference evidence="2 3" key="1">
    <citation type="journal article" date="2012" name="Genet. Mol. Biol.">
        <title>Analysis of 16S rRNA and mxaF genes revealing insights into Methylobacterium niche-specific plant association.</title>
        <authorList>
            <person name="Dourado M.N."/>
            <person name="Andreote F.D."/>
            <person name="Dini-Andreote F."/>
            <person name="Conti R."/>
            <person name="Araujo J.M."/>
            <person name="Araujo W.L."/>
        </authorList>
    </citation>
    <scope>NUCLEOTIDE SEQUENCE [LARGE SCALE GENOMIC DNA]</scope>
    <source>
        <strain evidence="2 3">TC3-10</strain>
    </source>
</reference>
<keyword evidence="3" id="KW-1185">Reference proteome</keyword>
<accession>A0ABU7TWW6</accession>
<dbReference type="SUPFAM" id="SSF53756">
    <property type="entry name" value="UDP-Glycosyltransferase/glycogen phosphorylase"/>
    <property type="match status" value="1"/>
</dbReference>